<keyword evidence="1" id="KW-0802">TPR repeat</keyword>
<feature type="compositionally biased region" description="Polar residues" evidence="2">
    <location>
        <begin position="543"/>
        <end position="557"/>
    </location>
</feature>
<protein>
    <submittedName>
        <fullName evidence="3">Transcription factor tau subunit sfc4</fullName>
    </submittedName>
</protein>
<dbReference type="OrthoDB" id="9991317at2759"/>
<dbReference type="GO" id="GO:0000127">
    <property type="term" value="C:transcription factor TFIIIC complex"/>
    <property type="evidence" value="ECO:0007669"/>
    <property type="project" value="TreeGrafter"/>
</dbReference>
<dbReference type="PANTHER" id="PTHR23082:SF0">
    <property type="entry name" value="GENERAL TRANSCRIPTION FACTOR 3C POLYPEPTIDE 3"/>
    <property type="match status" value="1"/>
</dbReference>
<feature type="repeat" description="TPR" evidence="1">
    <location>
        <begin position="467"/>
        <end position="500"/>
    </location>
</feature>
<dbReference type="GO" id="GO:0006383">
    <property type="term" value="P:transcription by RNA polymerase III"/>
    <property type="evidence" value="ECO:0007669"/>
    <property type="project" value="InterPro"/>
</dbReference>
<accession>A0A1C7N248</accession>
<evidence type="ECO:0000313" key="3">
    <source>
        <dbReference type="EMBL" id="OBZ83225.1"/>
    </source>
</evidence>
<dbReference type="PROSITE" id="PS50005">
    <property type="entry name" value="TPR"/>
    <property type="match status" value="3"/>
</dbReference>
<dbReference type="InterPro" id="IPR011990">
    <property type="entry name" value="TPR-like_helical_dom_sf"/>
</dbReference>
<dbReference type="SUPFAM" id="SSF48452">
    <property type="entry name" value="TPR-like"/>
    <property type="match status" value="2"/>
</dbReference>
<name>A0A1C7N248_9FUNG</name>
<dbReference type="InParanoid" id="A0A1C7N248"/>
<dbReference type="PANTHER" id="PTHR23082">
    <property type="entry name" value="TRANSCRIPTION INITIATION FACTOR IIIC TFIIIC , POLYPEPTIDE 3-RELATED"/>
    <property type="match status" value="1"/>
</dbReference>
<proteinExistence type="predicted"/>
<keyword evidence="4" id="KW-1185">Reference proteome</keyword>
<evidence type="ECO:0000256" key="1">
    <source>
        <dbReference type="PROSITE-ProRule" id="PRU00339"/>
    </source>
</evidence>
<dbReference type="Proteomes" id="UP000093000">
    <property type="component" value="Unassembled WGS sequence"/>
</dbReference>
<dbReference type="InterPro" id="IPR039340">
    <property type="entry name" value="Tfc4/TFIIIC-102/Sfc4"/>
</dbReference>
<dbReference type="EMBL" id="LUGH01000700">
    <property type="protein sequence ID" value="OBZ83225.1"/>
    <property type="molecule type" value="Genomic_DNA"/>
</dbReference>
<feature type="repeat" description="TPR" evidence="1">
    <location>
        <begin position="248"/>
        <end position="281"/>
    </location>
</feature>
<feature type="repeat" description="TPR" evidence="1">
    <location>
        <begin position="214"/>
        <end position="247"/>
    </location>
</feature>
<dbReference type="InterPro" id="IPR019734">
    <property type="entry name" value="TPR_rpt"/>
</dbReference>
<dbReference type="FunCoup" id="A0A1C7N248">
    <property type="interactions" value="797"/>
</dbReference>
<dbReference type="AlphaFoldDB" id="A0A1C7N248"/>
<evidence type="ECO:0000256" key="2">
    <source>
        <dbReference type="SAM" id="MobiDB-lite"/>
    </source>
</evidence>
<dbReference type="SMART" id="SM00028">
    <property type="entry name" value="TPR"/>
    <property type="match status" value="7"/>
</dbReference>
<dbReference type="Gene3D" id="1.25.40.10">
    <property type="entry name" value="Tetratricopeptide repeat domain"/>
    <property type="match status" value="3"/>
</dbReference>
<sequence>MAKDKGKGKAVASAHNAIEDMDITSILSNAGLDAVPLEDDLAQEEQELDLEDDDDNDSLNEWIQEDQNSDNDSIDEELMNDDEIIKLLDKRTENRAKLKTGDAEEMQREIEEFDNNLALTTGIGAGRVKGQTKKRLLKGEIRLSDEEKRKLGQANALYINRNYGEAIDILQEIIQKNPKVHPAWNTLGLVHEELGNKELSLKLRMMGAHICNDASLWKELGQKSIENEAITQAIQCFTKVISLDPTDVDALWDRSFLYKQHGRVELAVEGFTKILDYLPHHFKVINELAQLFRKQGRTKEAIKLYEDAILYHTEHYADQVNDEEEDEEEFVDKLGYAEINMLSELYLILNDYYHSLDTIKTGLRLVQKRQNETWWQSHTDDDDEYLEEDEARTDFPLELRVRMGICRLYLNQVRLATRHFQYLLQYPSSTYPDLFQDIAYAYYDKRHYELALPVFQKIIDGADEIEVDLLVRTADCYRETSDLDTAVLFYLNVLEEQPDNLDVMMSLATVYEEQGNEEKALELVDYVMKKNRESRQQKKSSTHKQATAAQERISQSQEAKRNNKSKKASLFDESSNGLTIKEYYSRRKDETNRREEEKTYATLGLFSKLDELDEKIGPNTVDAERSLIREYIRTAQELWQEFSNTSVFYPSERSTRYQGFYAFRKARNTSRDTDNLNAEAHHMANRLRTRVKIEKKDQASQDQVDFDEEERHLREEEEKNASMIHASDFRGVSFDRWLYMILRYAYALAMSRRYQDSFNVLTKAINANVFYHDIPKKTTLYLAVIGCGIVGGNNELVQYGARWLCNFYQFRNDPYRIYQAVVDAGNKDATLYASQPQLKFLNRTIRLMDAVVSSKRKDQMKGDNRGASTEQIRLLDEEIQAMNMDPSTINEQDPKRYYHMPAYIPADTVKRMGIEAPDHVNPILLGFFADLVLLSKNPLAASLFNLRAYAVAPKDRLNTLSLGISFLHTAIQRKTDNRHLQIMQGMLFIFEYAKLSDHNQESEFNIARAFHLLGLTHLAIPHYEKWLIWFGTDFAA</sequence>
<feature type="region of interest" description="Disordered" evidence="2">
    <location>
        <begin position="532"/>
        <end position="571"/>
    </location>
</feature>
<organism evidence="3 4">
    <name type="scientific">Choanephora cucurbitarum</name>
    <dbReference type="NCBI Taxonomy" id="101091"/>
    <lineage>
        <taxon>Eukaryota</taxon>
        <taxon>Fungi</taxon>
        <taxon>Fungi incertae sedis</taxon>
        <taxon>Mucoromycota</taxon>
        <taxon>Mucoromycotina</taxon>
        <taxon>Mucoromycetes</taxon>
        <taxon>Mucorales</taxon>
        <taxon>Mucorineae</taxon>
        <taxon>Choanephoraceae</taxon>
        <taxon>Choanephoroideae</taxon>
        <taxon>Choanephora</taxon>
    </lineage>
</organism>
<gene>
    <name evidence="3" type="primary">sfc4</name>
    <name evidence="3" type="ORF">A0J61_08731</name>
</gene>
<dbReference type="Pfam" id="PF13176">
    <property type="entry name" value="TPR_7"/>
    <property type="match status" value="1"/>
</dbReference>
<feature type="region of interest" description="Disordered" evidence="2">
    <location>
        <begin position="37"/>
        <end position="58"/>
    </location>
</feature>
<dbReference type="STRING" id="101091.A0A1C7N248"/>
<evidence type="ECO:0000313" key="4">
    <source>
        <dbReference type="Proteomes" id="UP000093000"/>
    </source>
</evidence>
<comment type="caution">
    <text evidence="3">The sequence shown here is derived from an EMBL/GenBank/DDBJ whole genome shotgun (WGS) entry which is preliminary data.</text>
</comment>
<reference evidence="3 4" key="1">
    <citation type="submission" date="2016-03" db="EMBL/GenBank/DDBJ databases">
        <title>Choanephora cucurbitarum.</title>
        <authorList>
            <person name="Min B."/>
            <person name="Park H."/>
            <person name="Park J.-H."/>
            <person name="Shin H.-D."/>
            <person name="Choi I.-G."/>
        </authorList>
    </citation>
    <scope>NUCLEOTIDE SEQUENCE [LARGE SCALE GENOMIC DNA]</scope>
    <source>
        <strain evidence="3 4">KUS-F28377</strain>
    </source>
</reference>